<dbReference type="OrthoDB" id="6461088at2"/>
<dbReference type="Proteomes" id="UP000319828">
    <property type="component" value="Unassembled WGS sequence"/>
</dbReference>
<reference evidence="3 4" key="1">
    <citation type="submission" date="2019-07" db="EMBL/GenBank/DDBJ databases">
        <title>The draft genome sequence of Vibrio algivorus M1486.</title>
        <authorList>
            <person name="Meng X."/>
        </authorList>
    </citation>
    <scope>NUCLEOTIDE SEQUENCE [LARGE SCALE GENOMIC DNA]</scope>
    <source>
        <strain evidence="3 4">M1486</strain>
    </source>
</reference>
<name>A0A557PC54_9VIBR</name>
<evidence type="ECO:0000313" key="3">
    <source>
        <dbReference type="EMBL" id="TVO38208.1"/>
    </source>
</evidence>
<protein>
    <recommendedName>
        <fullName evidence="2">Big-1 domain-containing protein</fullName>
    </recommendedName>
</protein>
<dbReference type="InterPro" id="IPR009091">
    <property type="entry name" value="RCC1/BLIP-II"/>
</dbReference>
<feature type="domain" description="Big-1" evidence="2">
    <location>
        <begin position="236"/>
        <end position="324"/>
    </location>
</feature>
<dbReference type="PANTHER" id="PTHR45982:SF1">
    <property type="entry name" value="REGULATOR OF CHROMOSOME CONDENSATION"/>
    <property type="match status" value="1"/>
</dbReference>
<comment type="caution">
    <text evidence="3">The sequence shown here is derived from an EMBL/GenBank/DDBJ whole genome shotgun (WGS) entry which is preliminary data.</text>
</comment>
<dbReference type="SMART" id="SM00634">
    <property type="entry name" value="BID_1"/>
    <property type="match status" value="1"/>
</dbReference>
<dbReference type="InterPro" id="IPR013783">
    <property type="entry name" value="Ig-like_fold"/>
</dbReference>
<gene>
    <name evidence="3" type="ORF">FOF44_05075</name>
</gene>
<dbReference type="AlphaFoldDB" id="A0A557PC54"/>
<proteinExistence type="inferred from homology"/>
<comment type="similarity">
    <text evidence="1">Belongs to the intimin/invasin family.</text>
</comment>
<dbReference type="SUPFAM" id="SSF49373">
    <property type="entry name" value="Invasin/intimin cell-adhesion fragments"/>
    <property type="match status" value="1"/>
</dbReference>
<dbReference type="Gene3D" id="2.130.10.30">
    <property type="entry name" value="Regulator of chromosome condensation 1/beta-lactamase-inhibitor protein II"/>
    <property type="match status" value="2"/>
</dbReference>
<sequence length="788" mass="83880">MFNVLKLLPNPRIPAYDDGIIDKADCDADNVEALIFYTPMSVDDIINLYWDNDEIHSYIITAIDVERGEAIPFSLPQSILTTGSHIISYKVTDVHFNSATSSNMPVYVDSDHYASKIAAPIIVGAENGCLSLDDVEINNGAIIDIPSTESLTQNIGHFITIEWNGFDANGSPTINGNTSEQELITADMSNGFNWIVPKEVVLLSSGANVYYYIAAGSERIYSEMTTISIGECAQQNIILSSNTNTINANDQDIATITATVLNNGSLESNVMVHWSASLGNVTPSSSLTGIDGTTSTSFTSSIAGNAMVTGTLSSGESDSQPILVSPVVVTKTLKIMGARISFNGYGRYRRPRLVALDSSTLEPVICDWRYLDGTGIVSDSSSFIDFKPDQVLIVSASGYTTATINISNIAGNGSYIDNGIGPGAFSALTDDGVIYSWGNEYYGGIAPESQSGTYDRIFQNSHAFVAQNKETNRLTAWGEQQQGGELPADIVNRTDILTVRGGFASMAVLASNYPYVATWGEIEDGNLVVPNDIASLSNIQLLAATSNAWAIVDGTGKAYAWGNEAEGGYIPNPIYNLNTITDLVATEKAFSVLFDDGQVASWGDDSFGADESSLVGDSGIVQIFASDAAFAALFDNGNLKVWGDPLMGGELPDGLLLLENVVDVCSTFGAFAALLGDGTVIAWGSVHYGAYYDSVVDQLQNIVSLASTGAAFTALKSDGRVIAWGNESDGGDLDSVNNDLYNILAIYGNTRAFSALREDNTIICWGELDSGAVGALVDLNGQISYRLE</sequence>
<evidence type="ECO:0000313" key="4">
    <source>
        <dbReference type="Proteomes" id="UP000319828"/>
    </source>
</evidence>
<dbReference type="Gene3D" id="2.60.40.10">
    <property type="entry name" value="Immunoglobulins"/>
    <property type="match status" value="1"/>
</dbReference>
<evidence type="ECO:0000256" key="1">
    <source>
        <dbReference type="ARBA" id="ARBA00010116"/>
    </source>
</evidence>
<dbReference type="SUPFAM" id="SSF50985">
    <property type="entry name" value="RCC1/BLIP-II"/>
    <property type="match status" value="2"/>
</dbReference>
<dbReference type="RefSeq" id="WP_144387657.1">
    <property type="nucleotide sequence ID" value="NZ_CANNCB010000005.1"/>
</dbReference>
<dbReference type="InterPro" id="IPR051553">
    <property type="entry name" value="Ran_GTPase-activating"/>
</dbReference>
<dbReference type="PROSITE" id="PS51127">
    <property type="entry name" value="BIG1"/>
    <property type="match status" value="1"/>
</dbReference>
<dbReference type="EMBL" id="VMKJ01000006">
    <property type="protein sequence ID" value="TVO38208.1"/>
    <property type="molecule type" value="Genomic_DNA"/>
</dbReference>
<organism evidence="3 4">
    <name type="scientific">Vibrio algivorus</name>
    <dbReference type="NCBI Taxonomy" id="1667024"/>
    <lineage>
        <taxon>Bacteria</taxon>
        <taxon>Pseudomonadati</taxon>
        <taxon>Pseudomonadota</taxon>
        <taxon>Gammaproteobacteria</taxon>
        <taxon>Vibrionales</taxon>
        <taxon>Vibrionaceae</taxon>
        <taxon>Vibrio</taxon>
    </lineage>
</organism>
<dbReference type="InterPro" id="IPR003344">
    <property type="entry name" value="Big_1_dom"/>
</dbReference>
<dbReference type="Pfam" id="PF02369">
    <property type="entry name" value="Big_1"/>
    <property type="match status" value="1"/>
</dbReference>
<dbReference type="InterPro" id="IPR008964">
    <property type="entry name" value="Invasin/intimin_cell_adhesion"/>
</dbReference>
<accession>A0A557PC54</accession>
<evidence type="ECO:0000259" key="2">
    <source>
        <dbReference type="PROSITE" id="PS51127"/>
    </source>
</evidence>
<dbReference type="PANTHER" id="PTHR45982">
    <property type="entry name" value="REGULATOR OF CHROMOSOME CONDENSATION"/>
    <property type="match status" value="1"/>
</dbReference>